<dbReference type="GO" id="GO:0009424">
    <property type="term" value="C:bacterial-type flagellum hook"/>
    <property type="evidence" value="ECO:0007669"/>
    <property type="project" value="UniProtKB-UniRule"/>
</dbReference>
<organism evidence="8 9">
    <name type="scientific">Selenomonas ruminantium</name>
    <dbReference type="NCBI Taxonomy" id="971"/>
    <lineage>
        <taxon>Bacteria</taxon>
        <taxon>Bacillati</taxon>
        <taxon>Bacillota</taxon>
        <taxon>Negativicutes</taxon>
        <taxon>Selenomonadales</taxon>
        <taxon>Selenomonadaceae</taxon>
        <taxon>Selenomonas</taxon>
    </lineage>
</organism>
<dbReference type="InterPro" id="IPR010809">
    <property type="entry name" value="FliD_C"/>
</dbReference>
<keyword evidence="5" id="KW-0964">Secreted</keyword>
<keyword evidence="3" id="KW-0175">Coiled coil</keyword>
<dbReference type="Pfam" id="PF02465">
    <property type="entry name" value="FliD_N"/>
    <property type="match status" value="1"/>
</dbReference>
<evidence type="ECO:0000259" key="7">
    <source>
        <dbReference type="Pfam" id="PF07195"/>
    </source>
</evidence>
<dbReference type="Proteomes" id="UP000183843">
    <property type="component" value="Unassembled WGS sequence"/>
</dbReference>
<feature type="domain" description="Flagellar hook-associated protein 2 N-terminal" evidence="6">
    <location>
        <begin position="12"/>
        <end position="108"/>
    </location>
</feature>
<evidence type="ECO:0000256" key="3">
    <source>
        <dbReference type="ARBA" id="ARBA00023054"/>
    </source>
</evidence>
<protein>
    <recommendedName>
        <fullName evidence="5">Flagellar hook-associated protein 2</fullName>
        <shortName evidence="5">HAP2</shortName>
    </recommendedName>
    <alternativeName>
        <fullName evidence="5">Flagellar cap protein</fullName>
    </alternativeName>
</protein>
<proteinExistence type="inferred from homology"/>
<keyword evidence="8" id="KW-0282">Flagellum</keyword>
<dbReference type="GO" id="GO:0005576">
    <property type="term" value="C:extracellular region"/>
    <property type="evidence" value="ECO:0007669"/>
    <property type="project" value="UniProtKB-SubCell"/>
</dbReference>
<dbReference type="InterPro" id="IPR003481">
    <property type="entry name" value="FliD_N"/>
</dbReference>
<dbReference type="AlphaFoldDB" id="A0A1I0YGK7"/>
<dbReference type="GO" id="GO:0007155">
    <property type="term" value="P:cell adhesion"/>
    <property type="evidence" value="ECO:0007669"/>
    <property type="project" value="InterPro"/>
</dbReference>
<evidence type="ECO:0000256" key="1">
    <source>
        <dbReference type="ARBA" id="ARBA00009764"/>
    </source>
</evidence>
<dbReference type="RefSeq" id="WP_074816992.1">
    <property type="nucleotide sequence ID" value="NZ_FOJX01000012.1"/>
</dbReference>
<comment type="subunit">
    <text evidence="2 5">Homopentamer.</text>
</comment>
<name>A0A1I0YGK7_SELRU</name>
<evidence type="ECO:0000256" key="5">
    <source>
        <dbReference type="RuleBase" id="RU362066"/>
    </source>
</evidence>
<feature type="domain" description="Flagellar hook-associated protein 2 C-terminal" evidence="7">
    <location>
        <begin position="422"/>
        <end position="684"/>
    </location>
</feature>
<accession>A0A1I0YGK7</accession>
<evidence type="ECO:0000313" key="9">
    <source>
        <dbReference type="Proteomes" id="UP000183843"/>
    </source>
</evidence>
<keyword evidence="8" id="KW-0966">Cell projection</keyword>
<dbReference type="PANTHER" id="PTHR30288:SF0">
    <property type="entry name" value="FLAGELLAR HOOK-ASSOCIATED PROTEIN 2"/>
    <property type="match status" value="1"/>
</dbReference>
<evidence type="ECO:0000313" key="8">
    <source>
        <dbReference type="EMBL" id="SFB11630.1"/>
    </source>
</evidence>
<evidence type="ECO:0000256" key="4">
    <source>
        <dbReference type="ARBA" id="ARBA00023143"/>
    </source>
</evidence>
<comment type="similarity">
    <text evidence="1 5">Belongs to the FliD family.</text>
</comment>
<keyword evidence="4 5" id="KW-0975">Bacterial flagellum</keyword>
<evidence type="ECO:0000259" key="6">
    <source>
        <dbReference type="Pfam" id="PF02465"/>
    </source>
</evidence>
<gene>
    <name evidence="8" type="ORF">SAMN05216587_11245</name>
</gene>
<dbReference type="GO" id="GO:0009421">
    <property type="term" value="C:bacterial-type flagellum filament cap"/>
    <property type="evidence" value="ECO:0007669"/>
    <property type="project" value="InterPro"/>
</dbReference>
<dbReference type="PANTHER" id="PTHR30288">
    <property type="entry name" value="FLAGELLAR CAP/ASSEMBLY PROTEIN FLID"/>
    <property type="match status" value="1"/>
</dbReference>
<dbReference type="InterPro" id="IPR040026">
    <property type="entry name" value="FliD"/>
</dbReference>
<dbReference type="EMBL" id="FOJX01000012">
    <property type="protein sequence ID" value="SFB11630.1"/>
    <property type="molecule type" value="Genomic_DNA"/>
</dbReference>
<dbReference type="GO" id="GO:0071973">
    <property type="term" value="P:bacterial-type flagellum-dependent cell motility"/>
    <property type="evidence" value="ECO:0007669"/>
    <property type="project" value="TreeGrafter"/>
</dbReference>
<sequence>MSGMGIYGLSGSGIDVDSMVKMGMMNKQNQYDKLYKQEVKNEWIKEAYADMYNSINTFNSSTLYNYKMSSTTSPMSAESTNTSVATAAANADAASMTHTVNVSATASNAYLLTNGSINRANTSSSSANKSIYLKDILFNEATQNSLKAQMESDSSLAKSKLISFTIADGTGKGSNSKEVSFTYEEILSNNETLNDLVSSINNAGVNIKAAYDSANDAFSLYQKTGGSSNKIIFSVDTGTAAINGKALISSLNLGVVSQVVDSSGNLNSELSSPLNFEATTGNSSISATSFNSSAELAADTILNTLFNTSASSNTAKFTLSNGTDTAEITIDDVSTATVQDLMDAINGATKSDGTTSLGIKAELDGSTLKISHTDSADTNTISFTVANTASDPEDVNGRKLVNGLQLSTTELTASTNGIQAAGTDAQVTIDGRSYTSDTGKITVGNVTYTLAAKGSTTVTVNQDTDKLIENVKKFVEDYNKMLDSLNDKYYETKYSDYGVLTKSQENGMTKEQIEKWNEKAKSGLLNHDDNIGKIISEMREAIYTPVDSVTGSYNTLMSIGIGSKTDRGHLYLDEDKLKKALAAEPDCVRQLFTATGEKTDSKGNTYTDYKSEGVVQRISDSLYKNLKTMKSYAGTSTETSDGSTLGDLIRELQTKMSNFKTMMKSYENMLYKKYDAMETAIQRLSVSMGYITGGQ</sequence>
<evidence type="ECO:0000256" key="2">
    <source>
        <dbReference type="ARBA" id="ARBA00011255"/>
    </source>
</evidence>
<reference evidence="8 9" key="1">
    <citation type="submission" date="2016-10" db="EMBL/GenBank/DDBJ databases">
        <authorList>
            <person name="de Groot N.N."/>
        </authorList>
    </citation>
    <scope>NUCLEOTIDE SEQUENCE [LARGE SCALE GENOMIC DNA]</scope>
    <source>
        <strain evidence="8 9">L14</strain>
    </source>
</reference>
<comment type="subcellular location">
    <subcellularLocation>
        <location evidence="5">Secreted</location>
    </subcellularLocation>
    <subcellularLocation>
        <location evidence="5">Bacterial flagellum</location>
    </subcellularLocation>
</comment>
<comment type="function">
    <text evidence="5">Required for morphogenesis and for the elongation of the flagellar filament by facilitating polymerization of the flagellin monomers at the tip of growing filament. Forms a capping structure, which prevents flagellin subunits (transported through the central channel of the flagellum) from leaking out without polymerization at the distal end.</text>
</comment>
<dbReference type="Pfam" id="PF07195">
    <property type="entry name" value="FliD_C"/>
    <property type="match status" value="1"/>
</dbReference>
<keyword evidence="8" id="KW-0969">Cilium</keyword>